<evidence type="ECO:0000313" key="1">
    <source>
        <dbReference type="EMBL" id="KAI3788437.1"/>
    </source>
</evidence>
<reference evidence="1 2" key="2">
    <citation type="journal article" date="2022" name="Mol. Ecol. Resour.">
        <title>The genomes of chicory, endive, great burdock and yacon provide insights into Asteraceae paleo-polyploidization history and plant inulin production.</title>
        <authorList>
            <person name="Fan W."/>
            <person name="Wang S."/>
            <person name="Wang H."/>
            <person name="Wang A."/>
            <person name="Jiang F."/>
            <person name="Liu H."/>
            <person name="Zhao H."/>
            <person name="Xu D."/>
            <person name="Zhang Y."/>
        </authorList>
    </citation>
    <scope>NUCLEOTIDE SEQUENCE [LARGE SCALE GENOMIC DNA]</scope>
    <source>
        <strain evidence="2">cv. Punajuju</strain>
        <tissue evidence="1">Leaves</tissue>
    </source>
</reference>
<dbReference type="Proteomes" id="UP001055811">
    <property type="component" value="Linkage Group LG01"/>
</dbReference>
<sequence length="78" mass="8998">MNRDQSPYLKMIFSMVTRFLPTPRHVSCHQPQKPTITRLGYCVDERFHIESVTLFSKMAKKYLTPTISLSLLGPVASR</sequence>
<reference evidence="2" key="1">
    <citation type="journal article" date="2022" name="Mol. Ecol. Resour.">
        <title>The genomes of chicory, endive, great burdock and yacon provide insights into Asteraceae palaeo-polyploidization history and plant inulin production.</title>
        <authorList>
            <person name="Fan W."/>
            <person name="Wang S."/>
            <person name="Wang H."/>
            <person name="Wang A."/>
            <person name="Jiang F."/>
            <person name="Liu H."/>
            <person name="Zhao H."/>
            <person name="Xu D."/>
            <person name="Zhang Y."/>
        </authorList>
    </citation>
    <scope>NUCLEOTIDE SEQUENCE [LARGE SCALE GENOMIC DNA]</scope>
    <source>
        <strain evidence="2">cv. Punajuju</strain>
    </source>
</reference>
<keyword evidence="2" id="KW-1185">Reference proteome</keyword>
<proteinExistence type="predicted"/>
<protein>
    <submittedName>
        <fullName evidence="1">Uncharacterized protein</fullName>
    </submittedName>
</protein>
<evidence type="ECO:0000313" key="2">
    <source>
        <dbReference type="Proteomes" id="UP001055811"/>
    </source>
</evidence>
<accession>A0ACB9GYB1</accession>
<name>A0ACB9GYB1_CICIN</name>
<organism evidence="1 2">
    <name type="scientific">Cichorium intybus</name>
    <name type="common">Chicory</name>
    <dbReference type="NCBI Taxonomy" id="13427"/>
    <lineage>
        <taxon>Eukaryota</taxon>
        <taxon>Viridiplantae</taxon>
        <taxon>Streptophyta</taxon>
        <taxon>Embryophyta</taxon>
        <taxon>Tracheophyta</taxon>
        <taxon>Spermatophyta</taxon>
        <taxon>Magnoliopsida</taxon>
        <taxon>eudicotyledons</taxon>
        <taxon>Gunneridae</taxon>
        <taxon>Pentapetalae</taxon>
        <taxon>asterids</taxon>
        <taxon>campanulids</taxon>
        <taxon>Asterales</taxon>
        <taxon>Asteraceae</taxon>
        <taxon>Cichorioideae</taxon>
        <taxon>Cichorieae</taxon>
        <taxon>Cichoriinae</taxon>
        <taxon>Cichorium</taxon>
    </lineage>
</organism>
<comment type="caution">
    <text evidence="1">The sequence shown here is derived from an EMBL/GenBank/DDBJ whole genome shotgun (WGS) entry which is preliminary data.</text>
</comment>
<dbReference type="EMBL" id="CM042009">
    <property type="protein sequence ID" value="KAI3788437.1"/>
    <property type="molecule type" value="Genomic_DNA"/>
</dbReference>
<gene>
    <name evidence="1" type="ORF">L2E82_01205</name>
</gene>